<keyword evidence="2" id="KW-0472">Membrane</keyword>
<dbReference type="Gene3D" id="3.55.50.30">
    <property type="match status" value="1"/>
</dbReference>
<evidence type="ECO:0000259" key="4">
    <source>
        <dbReference type="Pfam" id="PF07715"/>
    </source>
</evidence>
<comment type="subcellular location">
    <subcellularLocation>
        <location evidence="1">Cell outer membrane</location>
    </subcellularLocation>
</comment>
<name>A0ABV9HVN4_9FLAO</name>
<dbReference type="Pfam" id="PF16344">
    <property type="entry name" value="FecR_C"/>
    <property type="match status" value="1"/>
</dbReference>
<dbReference type="RefSeq" id="WP_379977769.1">
    <property type="nucleotide sequence ID" value="NZ_JBHSFV010000003.1"/>
</dbReference>
<keyword evidence="3" id="KW-0998">Cell outer membrane</keyword>
<gene>
    <name evidence="6" type="ORF">ACFO3O_06545</name>
</gene>
<dbReference type="InterPro" id="IPR012910">
    <property type="entry name" value="Plug_dom"/>
</dbReference>
<dbReference type="Gene3D" id="2.170.130.10">
    <property type="entry name" value="TonB-dependent receptor, plug domain"/>
    <property type="match status" value="1"/>
</dbReference>
<dbReference type="Gene3D" id="2.40.170.20">
    <property type="entry name" value="TonB-dependent receptor, beta-barrel domain"/>
    <property type="match status" value="1"/>
</dbReference>
<evidence type="ECO:0000256" key="2">
    <source>
        <dbReference type="ARBA" id="ARBA00023136"/>
    </source>
</evidence>
<reference evidence="7" key="1">
    <citation type="journal article" date="2019" name="Int. J. Syst. Evol. Microbiol.">
        <title>The Global Catalogue of Microorganisms (GCM) 10K type strain sequencing project: providing services to taxonomists for standard genome sequencing and annotation.</title>
        <authorList>
            <consortium name="The Broad Institute Genomics Platform"/>
            <consortium name="The Broad Institute Genome Sequencing Center for Infectious Disease"/>
            <person name="Wu L."/>
            <person name="Ma J."/>
        </authorList>
    </citation>
    <scope>NUCLEOTIDE SEQUENCE [LARGE SCALE GENOMIC DNA]</scope>
    <source>
        <strain evidence="7">YJ-61-S</strain>
    </source>
</reference>
<proteinExistence type="predicted"/>
<organism evidence="6 7">
    <name type="scientific">Dokdonia ponticola</name>
    <dbReference type="NCBI Taxonomy" id="2041041"/>
    <lineage>
        <taxon>Bacteria</taxon>
        <taxon>Pseudomonadati</taxon>
        <taxon>Bacteroidota</taxon>
        <taxon>Flavobacteriia</taxon>
        <taxon>Flavobacteriales</taxon>
        <taxon>Flavobacteriaceae</taxon>
        <taxon>Dokdonia</taxon>
    </lineage>
</organism>
<dbReference type="Proteomes" id="UP001596043">
    <property type="component" value="Unassembled WGS sequence"/>
</dbReference>
<evidence type="ECO:0000256" key="1">
    <source>
        <dbReference type="ARBA" id="ARBA00004442"/>
    </source>
</evidence>
<dbReference type="SUPFAM" id="SSF56935">
    <property type="entry name" value="Porins"/>
    <property type="match status" value="1"/>
</dbReference>
<evidence type="ECO:0000313" key="6">
    <source>
        <dbReference type="EMBL" id="MFC4633558.1"/>
    </source>
</evidence>
<evidence type="ECO:0000256" key="3">
    <source>
        <dbReference type="ARBA" id="ARBA00023237"/>
    </source>
</evidence>
<evidence type="ECO:0000259" key="5">
    <source>
        <dbReference type="Pfam" id="PF16344"/>
    </source>
</evidence>
<feature type="domain" description="Protein FecR C-terminal" evidence="5">
    <location>
        <begin position="32"/>
        <end position="93"/>
    </location>
</feature>
<comment type="caution">
    <text evidence="6">The sequence shown here is derived from an EMBL/GenBank/DDBJ whole genome shotgun (WGS) entry which is preliminary data.</text>
</comment>
<feature type="domain" description="TonB-dependent receptor plug" evidence="4">
    <location>
        <begin position="148"/>
        <end position="221"/>
    </location>
</feature>
<dbReference type="InterPro" id="IPR037066">
    <property type="entry name" value="Plug_dom_sf"/>
</dbReference>
<keyword evidence="7" id="KW-1185">Reference proteome</keyword>
<sequence length="772" mass="87695">MNKKNKLILFFIILFFSFSEIRSQTKEEAEIKPLSYILELIEDQYDIRFSYADDTILNKTATIPKTDLPLKQVLLILEKTTGLTFEIISNRFIAIKKTKEEVLNSQQLDEVYIKNYLTSGISTNRTGAIIIKPDDFGILPGLIEPDILQTIQALPGILSVDETVSNINIRGGTHDQNLILWDGIKMYQSGHFFGLISAFNPHLVKNVFIAKNGTSAVYGDGVSSIIDIQLDASINNQFSGGAGFNFIDANAFSKIPLSDKVELQVSARRSITDAIETPTFQQYFDRVFQNTEITNTLSGTDQTVIRDESFYFYDIGTKLLYDISKKDKLRFNFTSIFNTLAYLEETNDLENNREASSSGITQQNLATGLTYSREWSSRFSSDIQVYGSLYTLDATNADLLNNQRLNQKNEVLDTGIKLNTNYKINNDINWMNGYQFFEVGVVNLEDIDNPPFRSNIKEVLRSHALYSEVRLTTKSKKTELKTGMRANYFRKFDKVLMEPRISFSQEFLSDFKVEVLGELKSQTTSQIIDRQNDFIGVESRRWVLANDSTIPIIRSKQASIGLQYNKKKLFISAEGYLKKVDGITARSQGFQNQFQFVNATGNYEVKGIDFLVNKRFRNLSTWLSYSFSENYNEFNTLNDGNPFPNNADITHALTFAGAYNVGDHLKFALGLNWRSGNVTTLPDGDSPFAREIIYGPPNSERVNDYVRTDFSSTYSFNLKGKVKGKIGVSLWNILNRKNILNTYFILNEDSTISRIDNTSLGMTPNLSFRVTF</sequence>
<dbReference type="EMBL" id="JBHSFV010000003">
    <property type="protein sequence ID" value="MFC4633558.1"/>
    <property type="molecule type" value="Genomic_DNA"/>
</dbReference>
<dbReference type="Pfam" id="PF07715">
    <property type="entry name" value="Plug"/>
    <property type="match status" value="1"/>
</dbReference>
<protein>
    <submittedName>
        <fullName evidence="6">TonB-dependent receptor plug domain-containing protein</fullName>
    </submittedName>
</protein>
<keyword evidence="6" id="KW-0675">Receptor</keyword>
<dbReference type="InterPro" id="IPR032508">
    <property type="entry name" value="FecR_C"/>
</dbReference>
<accession>A0ABV9HVN4</accession>
<evidence type="ECO:0000313" key="7">
    <source>
        <dbReference type="Proteomes" id="UP001596043"/>
    </source>
</evidence>
<dbReference type="InterPro" id="IPR036942">
    <property type="entry name" value="Beta-barrel_TonB_sf"/>
</dbReference>